<evidence type="ECO:0000313" key="5">
    <source>
        <dbReference type="Proteomes" id="UP000198538"/>
    </source>
</evidence>
<name>A0A1G5B040_9BACL</name>
<dbReference type="AlphaFoldDB" id="A0A1G5B040"/>
<evidence type="ECO:0000256" key="1">
    <source>
        <dbReference type="ARBA" id="ARBA00022741"/>
    </source>
</evidence>
<evidence type="ECO:0000259" key="3">
    <source>
        <dbReference type="PROSITE" id="PS50011"/>
    </source>
</evidence>
<dbReference type="STRING" id="582692.SAMN05720606_101172"/>
<protein>
    <submittedName>
        <fullName evidence="4">Protein kinase domain-containing protein</fullName>
    </submittedName>
</protein>
<accession>A0A1G5B040</accession>
<reference evidence="5" key="1">
    <citation type="submission" date="2016-10" db="EMBL/GenBank/DDBJ databases">
        <authorList>
            <person name="Varghese N."/>
            <person name="Submissions S."/>
        </authorList>
    </citation>
    <scope>NUCLEOTIDE SEQUENCE [LARGE SCALE GENOMIC DNA]</scope>
    <source>
        <strain evidence="5">BL9</strain>
    </source>
</reference>
<dbReference type="Gene3D" id="1.10.510.10">
    <property type="entry name" value="Transferase(Phosphotransferase) domain 1"/>
    <property type="match status" value="1"/>
</dbReference>
<dbReference type="SUPFAM" id="SSF56112">
    <property type="entry name" value="Protein kinase-like (PK-like)"/>
    <property type="match status" value="1"/>
</dbReference>
<dbReference type="GO" id="GO:0004674">
    <property type="term" value="F:protein serine/threonine kinase activity"/>
    <property type="evidence" value="ECO:0007669"/>
    <property type="project" value="TreeGrafter"/>
</dbReference>
<dbReference type="Proteomes" id="UP000198538">
    <property type="component" value="Unassembled WGS sequence"/>
</dbReference>
<dbReference type="GO" id="GO:0005737">
    <property type="term" value="C:cytoplasm"/>
    <property type="evidence" value="ECO:0007669"/>
    <property type="project" value="TreeGrafter"/>
</dbReference>
<dbReference type="InterPro" id="IPR000719">
    <property type="entry name" value="Prot_kinase_dom"/>
</dbReference>
<dbReference type="PANTHER" id="PTHR24346">
    <property type="entry name" value="MAP/MICROTUBULE AFFINITY-REGULATING KINASE"/>
    <property type="match status" value="1"/>
</dbReference>
<feature type="domain" description="Protein kinase" evidence="3">
    <location>
        <begin position="20"/>
        <end position="296"/>
    </location>
</feature>
<keyword evidence="4" id="KW-0418">Kinase</keyword>
<dbReference type="InterPro" id="IPR008271">
    <property type="entry name" value="Ser/Thr_kinase_AS"/>
</dbReference>
<dbReference type="GO" id="GO:0035556">
    <property type="term" value="P:intracellular signal transduction"/>
    <property type="evidence" value="ECO:0007669"/>
    <property type="project" value="TreeGrafter"/>
</dbReference>
<sequence length="329" mass="38229">MRKNNWNMALQRNVILNDTYQVRQVLTSSELAIVYVGRNRHTGAKVAIKEFFPHRIAARQTDKRNVFCASRGYGGQFHELLSVFLQEGELLSSLNHPHIITYVDHFEANDTGYLVTEYCAGMILTDYLQERNHALQPEFITDTLLPLVDTLDYIHKQGILHRDVKPSNVMVMEDGTPKLLDFGAAVRWPMQTGAKQAIFTSKGYSPLEFYSEKAVQGPMSDIYSLSALLHYWTCGQPPMDVKQRLFQDELPSVRKHNEYVNPWLARVIHWGLMVRSEKRCTSLFWVRRSLRIQALVWKVRKPGMVEWMHEENEHTQVYEPEPKNQHETA</sequence>
<dbReference type="GO" id="GO:0005524">
    <property type="term" value="F:ATP binding"/>
    <property type="evidence" value="ECO:0007669"/>
    <property type="project" value="UniProtKB-KW"/>
</dbReference>
<dbReference type="PANTHER" id="PTHR24346:SF30">
    <property type="entry name" value="MATERNAL EMBRYONIC LEUCINE ZIPPER KINASE"/>
    <property type="match status" value="1"/>
</dbReference>
<gene>
    <name evidence="4" type="ORF">SAMN05720606_101172</name>
</gene>
<proteinExistence type="predicted"/>
<evidence type="ECO:0000313" key="4">
    <source>
        <dbReference type="EMBL" id="SCX83466.1"/>
    </source>
</evidence>
<keyword evidence="5" id="KW-1185">Reference proteome</keyword>
<dbReference type="EMBL" id="FMVM01000001">
    <property type="protein sequence ID" value="SCX83466.1"/>
    <property type="molecule type" value="Genomic_DNA"/>
</dbReference>
<keyword evidence="1" id="KW-0547">Nucleotide-binding</keyword>
<dbReference type="InterPro" id="IPR011009">
    <property type="entry name" value="Kinase-like_dom_sf"/>
</dbReference>
<dbReference type="SMART" id="SM00220">
    <property type="entry name" value="S_TKc"/>
    <property type="match status" value="1"/>
</dbReference>
<keyword evidence="4" id="KW-0808">Transferase</keyword>
<dbReference type="CDD" id="cd14014">
    <property type="entry name" value="STKc_PknB_like"/>
    <property type="match status" value="1"/>
</dbReference>
<keyword evidence="2" id="KW-0067">ATP-binding</keyword>
<organism evidence="4 5">
    <name type="scientific">Paenibacillus polysaccharolyticus</name>
    <dbReference type="NCBI Taxonomy" id="582692"/>
    <lineage>
        <taxon>Bacteria</taxon>
        <taxon>Bacillati</taxon>
        <taxon>Bacillota</taxon>
        <taxon>Bacilli</taxon>
        <taxon>Bacillales</taxon>
        <taxon>Paenibacillaceae</taxon>
        <taxon>Paenibacillus</taxon>
    </lineage>
</organism>
<dbReference type="PROSITE" id="PS00108">
    <property type="entry name" value="PROTEIN_KINASE_ST"/>
    <property type="match status" value="1"/>
</dbReference>
<dbReference type="PROSITE" id="PS50011">
    <property type="entry name" value="PROTEIN_KINASE_DOM"/>
    <property type="match status" value="1"/>
</dbReference>
<dbReference type="Pfam" id="PF00069">
    <property type="entry name" value="Pkinase"/>
    <property type="match status" value="1"/>
</dbReference>
<dbReference type="RefSeq" id="WP_090915007.1">
    <property type="nucleotide sequence ID" value="NZ_FMVM01000001.1"/>
</dbReference>
<evidence type="ECO:0000256" key="2">
    <source>
        <dbReference type="ARBA" id="ARBA00022840"/>
    </source>
</evidence>